<sequence>MNGKNKARAGGRGRRILLWALALAVLLAGCAPAAAAGESAATAESAAAPAAVQSRLTAVLDAFVAYEADTAGGSLKTAAAAADLVFYLSGDPVPDDLYGQTRAWQQGLDAGGQALLEANWPGIYACARDICADPAAQQGLLDDAGVTGDLAALDLDGVPARLDAMNEALGG</sequence>
<organism evidence="2 3">
    <name type="scientific">Candidatus Gemmiger avistercoris</name>
    <dbReference type="NCBI Taxonomy" id="2838606"/>
    <lineage>
        <taxon>Bacteria</taxon>
        <taxon>Bacillati</taxon>
        <taxon>Bacillota</taxon>
        <taxon>Clostridia</taxon>
        <taxon>Eubacteriales</taxon>
        <taxon>Gemmiger</taxon>
    </lineage>
</organism>
<reference evidence="2" key="2">
    <citation type="submission" date="2021-04" db="EMBL/GenBank/DDBJ databases">
        <authorList>
            <person name="Gilroy R."/>
        </authorList>
    </citation>
    <scope>NUCLEOTIDE SEQUENCE</scope>
    <source>
        <strain evidence="2">CHK188-11489</strain>
    </source>
</reference>
<comment type="caution">
    <text evidence="2">The sequence shown here is derived from an EMBL/GenBank/DDBJ whole genome shotgun (WGS) entry which is preliminary data.</text>
</comment>
<evidence type="ECO:0000313" key="2">
    <source>
        <dbReference type="EMBL" id="HIZ61235.1"/>
    </source>
</evidence>
<dbReference type="PROSITE" id="PS51318">
    <property type="entry name" value="TAT"/>
    <property type="match status" value="1"/>
</dbReference>
<keyword evidence="1" id="KW-0732">Signal</keyword>
<gene>
    <name evidence="2" type="ORF">H9724_00465</name>
</gene>
<feature type="chain" id="PRO_5039445423" evidence="1">
    <location>
        <begin position="36"/>
        <end position="171"/>
    </location>
</feature>
<dbReference type="Proteomes" id="UP000824105">
    <property type="component" value="Unassembled WGS sequence"/>
</dbReference>
<name>A0A9D2JMS7_9FIRM</name>
<evidence type="ECO:0000256" key="1">
    <source>
        <dbReference type="SAM" id="SignalP"/>
    </source>
</evidence>
<dbReference type="EMBL" id="DXBF01000006">
    <property type="protein sequence ID" value="HIZ61235.1"/>
    <property type="molecule type" value="Genomic_DNA"/>
</dbReference>
<reference evidence="2" key="1">
    <citation type="journal article" date="2021" name="PeerJ">
        <title>Extensive microbial diversity within the chicken gut microbiome revealed by metagenomics and culture.</title>
        <authorList>
            <person name="Gilroy R."/>
            <person name="Ravi A."/>
            <person name="Getino M."/>
            <person name="Pursley I."/>
            <person name="Horton D.L."/>
            <person name="Alikhan N.F."/>
            <person name="Baker D."/>
            <person name="Gharbi K."/>
            <person name="Hall N."/>
            <person name="Watson M."/>
            <person name="Adriaenssens E.M."/>
            <person name="Foster-Nyarko E."/>
            <person name="Jarju S."/>
            <person name="Secka A."/>
            <person name="Antonio M."/>
            <person name="Oren A."/>
            <person name="Chaudhuri R.R."/>
            <person name="La Ragione R."/>
            <person name="Hildebrand F."/>
            <person name="Pallen M.J."/>
        </authorList>
    </citation>
    <scope>NUCLEOTIDE SEQUENCE</scope>
    <source>
        <strain evidence="2">CHK188-11489</strain>
    </source>
</reference>
<protein>
    <submittedName>
        <fullName evidence="2">Uncharacterized protein</fullName>
    </submittedName>
</protein>
<dbReference type="PROSITE" id="PS51257">
    <property type="entry name" value="PROKAR_LIPOPROTEIN"/>
    <property type="match status" value="1"/>
</dbReference>
<accession>A0A9D2JMS7</accession>
<proteinExistence type="predicted"/>
<dbReference type="InterPro" id="IPR006311">
    <property type="entry name" value="TAT_signal"/>
</dbReference>
<feature type="signal peptide" evidence="1">
    <location>
        <begin position="1"/>
        <end position="35"/>
    </location>
</feature>
<dbReference type="AlphaFoldDB" id="A0A9D2JMS7"/>
<evidence type="ECO:0000313" key="3">
    <source>
        <dbReference type="Proteomes" id="UP000824105"/>
    </source>
</evidence>